<dbReference type="Pfam" id="PF03171">
    <property type="entry name" value="2OG-FeII_Oxy"/>
    <property type="match status" value="1"/>
</dbReference>
<dbReference type="GO" id="GO:0046872">
    <property type="term" value="F:metal ion binding"/>
    <property type="evidence" value="ECO:0007669"/>
    <property type="project" value="UniProtKB-KW"/>
</dbReference>
<dbReference type="SUPFAM" id="SSF51197">
    <property type="entry name" value="Clavaminate synthase-like"/>
    <property type="match status" value="1"/>
</dbReference>
<dbReference type="EMBL" id="SMOL01000004">
    <property type="protein sequence ID" value="KAB2635092.1"/>
    <property type="molecule type" value="Genomic_DNA"/>
</dbReference>
<keyword evidence="7" id="KW-1185">Reference proteome</keyword>
<dbReference type="PROSITE" id="PS51471">
    <property type="entry name" value="FE2OG_OXY"/>
    <property type="match status" value="1"/>
</dbReference>
<dbReference type="PANTHER" id="PTHR47991">
    <property type="entry name" value="OXOGLUTARATE/IRON-DEPENDENT DIOXYGENASE"/>
    <property type="match status" value="1"/>
</dbReference>
<dbReference type="OrthoDB" id="288590at2759"/>
<keyword evidence="3" id="KW-0847">Vitamin C</keyword>
<proteinExistence type="inferred from homology"/>
<dbReference type="InterPro" id="IPR044861">
    <property type="entry name" value="IPNS-like_FE2OG_OXY"/>
</dbReference>
<dbReference type="SMR" id="A0A5N5I9E9"/>
<evidence type="ECO:0000256" key="1">
    <source>
        <dbReference type="ARBA" id="ARBA00008056"/>
    </source>
</evidence>
<dbReference type="Gene3D" id="2.60.120.330">
    <property type="entry name" value="B-lactam Antibiotic, Isopenicillin N Synthase, Chain"/>
    <property type="match status" value="1"/>
</dbReference>
<organism evidence="6 7">
    <name type="scientific">Pyrus ussuriensis x Pyrus communis</name>
    <dbReference type="NCBI Taxonomy" id="2448454"/>
    <lineage>
        <taxon>Eukaryota</taxon>
        <taxon>Viridiplantae</taxon>
        <taxon>Streptophyta</taxon>
        <taxon>Embryophyta</taxon>
        <taxon>Tracheophyta</taxon>
        <taxon>Spermatophyta</taxon>
        <taxon>Magnoliopsida</taxon>
        <taxon>eudicotyledons</taxon>
        <taxon>Gunneridae</taxon>
        <taxon>Pentapetalae</taxon>
        <taxon>rosids</taxon>
        <taxon>fabids</taxon>
        <taxon>Rosales</taxon>
        <taxon>Rosaceae</taxon>
        <taxon>Amygdaloideae</taxon>
        <taxon>Maleae</taxon>
        <taxon>Pyrus</taxon>
    </lineage>
</organism>
<name>A0A5N5I9E9_9ROSA</name>
<dbReference type="GO" id="GO:0031418">
    <property type="term" value="F:L-ascorbic acid binding"/>
    <property type="evidence" value="ECO:0007669"/>
    <property type="project" value="UniProtKB-KW"/>
</dbReference>
<dbReference type="InterPro" id="IPR005123">
    <property type="entry name" value="Oxoglu/Fe-dep_dioxygenase_dom"/>
</dbReference>
<evidence type="ECO:0000256" key="2">
    <source>
        <dbReference type="ARBA" id="ARBA00022723"/>
    </source>
</evidence>
<evidence type="ECO:0000259" key="5">
    <source>
        <dbReference type="PROSITE" id="PS51471"/>
    </source>
</evidence>
<gene>
    <name evidence="6" type="ORF">D8674_025626</name>
</gene>
<protein>
    <submittedName>
        <fullName evidence="6">1-aminocyclopropane-1-carboxylate oxidase-like</fullName>
    </submittedName>
</protein>
<keyword evidence="2" id="KW-0479">Metal-binding</keyword>
<dbReference type="AlphaFoldDB" id="A0A5N5I9E9"/>
<dbReference type="Pfam" id="PF14226">
    <property type="entry name" value="DIOX_N"/>
    <property type="match status" value="1"/>
</dbReference>
<reference evidence="7" key="2">
    <citation type="submission" date="2019-10" db="EMBL/GenBank/DDBJ databases">
        <title>A de novo genome assembly of a pear dwarfing rootstock.</title>
        <authorList>
            <person name="Wang F."/>
            <person name="Wang J."/>
            <person name="Li S."/>
            <person name="Zhang Y."/>
            <person name="Fang M."/>
            <person name="Ma L."/>
            <person name="Zhao Y."/>
            <person name="Jiang S."/>
        </authorList>
    </citation>
    <scope>NUCLEOTIDE SEQUENCE [LARGE SCALE GENOMIC DNA]</scope>
</reference>
<keyword evidence="4" id="KW-0408">Iron</keyword>
<evidence type="ECO:0000313" key="7">
    <source>
        <dbReference type="Proteomes" id="UP000327157"/>
    </source>
</evidence>
<comment type="caution">
    <text evidence="6">The sequence shown here is derived from an EMBL/GenBank/DDBJ whole genome shotgun (WGS) entry which is preliminary data.</text>
</comment>
<feature type="domain" description="Fe2OG dioxygenase" evidence="5">
    <location>
        <begin position="196"/>
        <end position="297"/>
    </location>
</feature>
<dbReference type="PROSITE" id="PS00221">
    <property type="entry name" value="MIP"/>
    <property type="match status" value="1"/>
</dbReference>
<dbReference type="InterPro" id="IPR027443">
    <property type="entry name" value="IPNS-like_sf"/>
</dbReference>
<evidence type="ECO:0000313" key="6">
    <source>
        <dbReference type="EMBL" id="KAB2635092.1"/>
    </source>
</evidence>
<reference evidence="6 7" key="3">
    <citation type="submission" date="2019-11" db="EMBL/GenBank/DDBJ databases">
        <title>A de novo genome assembly of a pear dwarfing rootstock.</title>
        <authorList>
            <person name="Wang F."/>
            <person name="Wang J."/>
            <person name="Li S."/>
            <person name="Zhang Y."/>
            <person name="Fang M."/>
            <person name="Ma L."/>
            <person name="Zhao Y."/>
            <person name="Jiang S."/>
        </authorList>
    </citation>
    <scope>NUCLEOTIDE SEQUENCE [LARGE SCALE GENOMIC DNA]</scope>
    <source>
        <strain evidence="6">S2</strain>
        <tissue evidence="6">Leaf</tissue>
    </source>
</reference>
<evidence type="ECO:0000256" key="3">
    <source>
        <dbReference type="ARBA" id="ARBA00022896"/>
    </source>
</evidence>
<dbReference type="Proteomes" id="UP000327157">
    <property type="component" value="Chromosome 5"/>
</dbReference>
<sequence>MAAETAPVLINHMTIQPNPAISLASINSPSIINPNDSVVAVEADEIPTVDYFMLFSDDFDERSKALENLGHVCKDFGFFYLVNHGISNGVFEGVFKGLSDFFNPEEIEDRKQYEKKSPTDRIRWALRSSPGENREYLKVIAHPQFHCPSKPAGFSDALEEYFKASREIVKGLGKAVSKGLGFEECYVEKAFKLESGFDMSAMNLYPPNFISKGSIGVPDHTDPGFFVSLIQDVNGGLQILSNSGQCINVNIPHNAIFINLGDHLEILTNGKYKSHVHRVVVDNNKVQRISVATLHGPSLDALVGPAPEFVDESHPPAYRAMTYKQSIEANGGDEIDVQLYIIVAIFSSQVISMNTLKVESLLGMLTIRLQDDNFVKWLFQFRSVRKGYDLFDHLDGTLVCPPKFITTAYKEWIKRAKALVSLLLATLGDEAVEYVVGCEVVSKNNLILTALAGLPAKFSMIRTVIVARETPISLKEFQAQLLAAERTTEDSQSTLNFPMSAILMLTDQLAALFLKLLCLSFINKGMEIFRTIGDIKIMEATMEDLTIGPDIMGIIMANSMAIQMVYLEVQTTMVFLVLDTGATHHMTADLDNLTLVTPFEGNKKITMGQCNKENSTKRKK</sequence>
<reference evidence="6 7" key="1">
    <citation type="submission" date="2019-09" db="EMBL/GenBank/DDBJ databases">
        <authorList>
            <person name="Ou C."/>
        </authorList>
    </citation>
    <scope>NUCLEOTIDE SEQUENCE [LARGE SCALE GENOMIC DNA]</scope>
    <source>
        <strain evidence="6">S2</strain>
        <tissue evidence="6">Leaf</tissue>
    </source>
</reference>
<dbReference type="InterPro" id="IPR022357">
    <property type="entry name" value="MIP_CS"/>
</dbReference>
<dbReference type="InterPro" id="IPR050295">
    <property type="entry name" value="Plant_2OG-oxidoreductases"/>
</dbReference>
<dbReference type="InterPro" id="IPR026992">
    <property type="entry name" value="DIOX_N"/>
</dbReference>
<evidence type="ECO:0000256" key="4">
    <source>
        <dbReference type="ARBA" id="ARBA00023004"/>
    </source>
</evidence>
<accession>A0A5N5I9E9</accession>
<comment type="similarity">
    <text evidence="1">Belongs to the iron/ascorbate-dependent oxidoreductase family.</text>
</comment>